<keyword evidence="2" id="KW-1133">Transmembrane helix</keyword>
<feature type="transmembrane region" description="Helical" evidence="2">
    <location>
        <begin position="16"/>
        <end position="34"/>
    </location>
</feature>
<comment type="caution">
    <text evidence="4">The sequence shown here is derived from an EMBL/GenBank/DDBJ whole genome shotgun (WGS) entry which is preliminary data.</text>
</comment>
<dbReference type="InterPro" id="IPR011050">
    <property type="entry name" value="Pectin_lyase_fold/virulence"/>
</dbReference>
<gene>
    <name evidence="4" type="ORF">E4V82_19265</name>
</gene>
<name>A0A5N7ITC8_9CLOT</name>
<organism evidence="4 5">
    <name type="scientific">Clostridium estertheticum</name>
    <dbReference type="NCBI Taxonomy" id="238834"/>
    <lineage>
        <taxon>Bacteria</taxon>
        <taxon>Bacillati</taxon>
        <taxon>Bacillota</taxon>
        <taxon>Clostridia</taxon>
        <taxon>Eubacteriales</taxon>
        <taxon>Clostridiaceae</taxon>
        <taxon>Clostridium</taxon>
    </lineage>
</organism>
<feature type="domain" description="Right handed beta helix" evidence="3">
    <location>
        <begin position="106"/>
        <end position="233"/>
    </location>
</feature>
<feature type="region of interest" description="Disordered" evidence="1">
    <location>
        <begin position="371"/>
        <end position="394"/>
    </location>
</feature>
<keyword evidence="2" id="KW-0472">Membrane</keyword>
<sequence length="451" mass="48719">MKIKGGYMKFFKNKTVIIIMVVFFAFLIGTFVVINKTKDLSLHNINKNDIKKYSLDITGATDTTAAFQKMINSYPSGSTIKLPEGKYSLHGSVKLPDGIKLVSKNKSVFIGTGKNTLFLAGNDNSFQGIEFQNCSTAINIDMKKGLNVTECKFTNKIDYVALNISASSNCNITNSYFNDIRKYGIKIDNDSSNITIDKNNFDNDKVFGGYQKEQISGHIYCLNGNKISVTNNVLKNSGGQGVILGFNSTTGKGTTNSVASGNTCIGNGQEGLTIYGGDKKVTSGNSLIGNISKNNRFNQIEVWQTKDNIVKNNTVEESIKGVGNLGAICLYETSNTTATGNKVLSAQKNGIDITAGSSNNIVSNNIINNTNGENDNKAPEKGNGILLDSNGKNQPQHITIKDNKISSSNGIISKSGIYSTSNTDQHNTIDNNTIKGYKTGLHEYAKMTVGK</sequence>
<evidence type="ECO:0000313" key="5">
    <source>
        <dbReference type="Proteomes" id="UP000342249"/>
    </source>
</evidence>
<dbReference type="Pfam" id="PF13229">
    <property type="entry name" value="Beta_helix"/>
    <property type="match status" value="2"/>
</dbReference>
<evidence type="ECO:0000313" key="4">
    <source>
        <dbReference type="EMBL" id="MPQ64233.1"/>
    </source>
</evidence>
<dbReference type="InterPro" id="IPR012334">
    <property type="entry name" value="Pectin_lyas_fold"/>
</dbReference>
<reference evidence="4 5" key="1">
    <citation type="journal article" date="2019" name="Lett. Appl. Microbiol.">
        <title>A case of 'blown pack' spoilage of vacuum-packaged pork likely associated with Clostridium estertheticum in Canada.</title>
        <authorList>
            <person name="Zhang P."/>
            <person name="Ward P."/>
            <person name="McMullen L.M."/>
            <person name="Yang X."/>
        </authorList>
    </citation>
    <scope>NUCLEOTIDE SEQUENCE [LARGE SCALE GENOMIC DNA]</scope>
    <source>
        <strain evidence="4 5">MA19</strain>
    </source>
</reference>
<feature type="domain" description="Right handed beta helix" evidence="3">
    <location>
        <begin position="255"/>
        <end position="434"/>
    </location>
</feature>
<evidence type="ECO:0000256" key="1">
    <source>
        <dbReference type="SAM" id="MobiDB-lite"/>
    </source>
</evidence>
<keyword evidence="2" id="KW-0812">Transmembrane</keyword>
<dbReference type="SMART" id="SM00710">
    <property type="entry name" value="PbH1"/>
    <property type="match status" value="10"/>
</dbReference>
<dbReference type="EMBL" id="SPSF01000044">
    <property type="protein sequence ID" value="MPQ64233.1"/>
    <property type="molecule type" value="Genomic_DNA"/>
</dbReference>
<dbReference type="InterPro" id="IPR006626">
    <property type="entry name" value="PbH1"/>
</dbReference>
<proteinExistence type="predicted"/>
<protein>
    <recommendedName>
        <fullName evidence="3">Right handed beta helix domain-containing protein</fullName>
    </recommendedName>
</protein>
<evidence type="ECO:0000259" key="3">
    <source>
        <dbReference type="Pfam" id="PF13229"/>
    </source>
</evidence>
<accession>A0A5N7ITC8</accession>
<dbReference type="AlphaFoldDB" id="A0A5N7ITC8"/>
<dbReference type="Proteomes" id="UP000342249">
    <property type="component" value="Unassembled WGS sequence"/>
</dbReference>
<evidence type="ECO:0000256" key="2">
    <source>
        <dbReference type="SAM" id="Phobius"/>
    </source>
</evidence>
<dbReference type="SUPFAM" id="SSF51126">
    <property type="entry name" value="Pectin lyase-like"/>
    <property type="match status" value="1"/>
</dbReference>
<dbReference type="InterPro" id="IPR039448">
    <property type="entry name" value="Beta_helix"/>
</dbReference>
<dbReference type="Gene3D" id="2.160.20.10">
    <property type="entry name" value="Single-stranded right-handed beta-helix, Pectin lyase-like"/>
    <property type="match status" value="1"/>
</dbReference>